<dbReference type="Proteomes" id="UP000594263">
    <property type="component" value="Unplaced"/>
</dbReference>
<organism evidence="1 2">
    <name type="scientific">Kalanchoe fedtschenkoi</name>
    <name type="common">Lavender scallops</name>
    <name type="synonym">South American air plant</name>
    <dbReference type="NCBI Taxonomy" id="63787"/>
    <lineage>
        <taxon>Eukaryota</taxon>
        <taxon>Viridiplantae</taxon>
        <taxon>Streptophyta</taxon>
        <taxon>Embryophyta</taxon>
        <taxon>Tracheophyta</taxon>
        <taxon>Spermatophyta</taxon>
        <taxon>Magnoliopsida</taxon>
        <taxon>eudicotyledons</taxon>
        <taxon>Gunneridae</taxon>
        <taxon>Pentapetalae</taxon>
        <taxon>Saxifragales</taxon>
        <taxon>Crassulaceae</taxon>
        <taxon>Kalanchoe</taxon>
    </lineage>
</organism>
<dbReference type="Gramene" id="Kaladp0008s0576.1.v1.1">
    <property type="protein sequence ID" value="Kaladp0008s0576.1.v1.1.CDS.1"/>
    <property type="gene ID" value="Kaladp0008s0576.v1.1"/>
</dbReference>
<evidence type="ECO:0000313" key="1">
    <source>
        <dbReference type="EnsemblPlants" id="Kaladp0008s0576.1.v1.1.CDS.1"/>
    </source>
</evidence>
<proteinExistence type="predicted"/>
<sequence length="74" mass="8571">MCCYRVSCMQYLNQKTRKCAHQNSLLGTKTYFPTSISKTTTSSLKEFYPDIVVQCSSCFVHSFKSLHCAPYYHQ</sequence>
<name>A0A7N0RCX1_KALFE</name>
<accession>A0A7N0RCX1</accession>
<keyword evidence="2" id="KW-1185">Reference proteome</keyword>
<evidence type="ECO:0000313" key="2">
    <source>
        <dbReference type="Proteomes" id="UP000594263"/>
    </source>
</evidence>
<dbReference type="AlphaFoldDB" id="A0A7N0RCX1"/>
<reference evidence="1" key="1">
    <citation type="submission" date="2021-01" db="UniProtKB">
        <authorList>
            <consortium name="EnsemblPlants"/>
        </authorList>
    </citation>
    <scope>IDENTIFICATION</scope>
</reference>
<protein>
    <submittedName>
        <fullName evidence="1">Uncharacterized protein</fullName>
    </submittedName>
</protein>
<dbReference type="EnsemblPlants" id="Kaladp0008s0576.1.v1.1">
    <property type="protein sequence ID" value="Kaladp0008s0576.1.v1.1.CDS.1"/>
    <property type="gene ID" value="Kaladp0008s0576.v1.1"/>
</dbReference>